<sequence>MNIIKGKLSIDGLPDEIAYLFSPRSPISEDESNYKISQHSDYYEQTENYRGCKGNCEELCVCWSSDYPEPKPELIDLAKDVLKKALKNNSTDVTKLLISETSSECPYQYHFNFIIMNHFRNIKFLFLEFGSNISDELNTCFEQFHSLKTLIMRHSVVISSDKKDHDFYLLFPQSLINLKITDCKLYKKPITVEANARDREAYLSRGTQLTIIPQKLPKLKNLVLDDIRNNKEVLQQFIQLNPKLEFVGSCNSNFTPRTFEIISNLPSLKYEFKTEFNRDELKGVFSI</sequence>
<dbReference type="Gene3D" id="3.80.10.10">
    <property type="entry name" value="Ribonuclease Inhibitor"/>
    <property type="match status" value="1"/>
</dbReference>
<dbReference type="EMBL" id="KQ964496">
    <property type="protein sequence ID" value="KXN70663.1"/>
    <property type="molecule type" value="Genomic_DNA"/>
</dbReference>
<dbReference type="AlphaFoldDB" id="A0A137P6M4"/>
<dbReference type="Proteomes" id="UP000070444">
    <property type="component" value="Unassembled WGS sequence"/>
</dbReference>
<reference evidence="1 2" key="1">
    <citation type="journal article" date="2015" name="Genome Biol. Evol.">
        <title>Phylogenomic analyses indicate that early fungi evolved digesting cell walls of algal ancestors of land plants.</title>
        <authorList>
            <person name="Chang Y."/>
            <person name="Wang S."/>
            <person name="Sekimoto S."/>
            <person name="Aerts A.L."/>
            <person name="Choi C."/>
            <person name="Clum A."/>
            <person name="LaButti K.M."/>
            <person name="Lindquist E.A."/>
            <person name="Yee Ngan C."/>
            <person name="Ohm R.A."/>
            <person name="Salamov A.A."/>
            <person name="Grigoriev I.V."/>
            <person name="Spatafora J.W."/>
            <person name="Berbee M.L."/>
        </authorList>
    </citation>
    <scope>NUCLEOTIDE SEQUENCE [LARGE SCALE GENOMIC DNA]</scope>
    <source>
        <strain evidence="1 2">NRRL 28638</strain>
    </source>
</reference>
<keyword evidence="2" id="KW-1185">Reference proteome</keyword>
<organism evidence="1 2">
    <name type="scientific">Conidiobolus coronatus (strain ATCC 28846 / CBS 209.66 / NRRL 28638)</name>
    <name type="common">Delacroixia coronata</name>
    <dbReference type="NCBI Taxonomy" id="796925"/>
    <lineage>
        <taxon>Eukaryota</taxon>
        <taxon>Fungi</taxon>
        <taxon>Fungi incertae sedis</taxon>
        <taxon>Zoopagomycota</taxon>
        <taxon>Entomophthoromycotina</taxon>
        <taxon>Entomophthoromycetes</taxon>
        <taxon>Entomophthorales</taxon>
        <taxon>Ancylistaceae</taxon>
        <taxon>Conidiobolus</taxon>
    </lineage>
</organism>
<dbReference type="SUPFAM" id="SSF52047">
    <property type="entry name" value="RNI-like"/>
    <property type="match status" value="1"/>
</dbReference>
<evidence type="ECO:0000313" key="2">
    <source>
        <dbReference type="Proteomes" id="UP000070444"/>
    </source>
</evidence>
<proteinExistence type="predicted"/>
<protein>
    <submittedName>
        <fullName evidence="1">Uncharacterized protein</fullName>
    </submittedName>
</protein>
<name>A0A137P6M4_CONC2</name>
<dbReference type="InterPro" id="IPR032675">
    <property type="entry name" value="LRR_dom_sf"/>
</dbReference>
<evidence type="ECO:0000313" key="1">
    <source>
        <dbReference type="EMBL" id="KXN70663.1"/>
    </source>
</evidence>
<accession>A0A137P6M4</accession>
<gene>
    <name evidence="1" type="ORF">CONCODRAFT_70459</name>
</gene>